<keyword evidence="4" id="KW-1185">Reference proteome</keyword>
<dbReference type="KEGG" id="haxz:M0R88_16580"/>
<protein>
    <recommendedName>
        <fullName evidence="2">DUF7979 domain-containing protein</fullName>
    </recommendedName>
</protein>
<proteinExistence type="predicted"/>
<dbReference type="GeneID" id="72191505"/>
<evidence type="ECO:0000256" key="1">
    <source>
        <dbReference type="SAM" id="Phobius"/>
    </source>
</evidence>
<reference evidence="3" key="1">
    <citation type="submission" date="2022-04" db="EMBL/GenBank/DDBJ databases">
        <title>Diverse halophilic archaea isolated from saline environments.</title>
        <authorList>
            <person name="Cui H.-L."/>
        </authorList>
    </citation>
    <scope>NUCLEOTIDE SEQUENCE</scope>
    <source>
        <strain evidence="3">XZYJT40</strain>
    </source>
</reference>
<dbReference type="Proteomes" id="UP000830434">
    <property type="component" value="Chromosome"/>
</dbReference>
<dbReference type="EMBL" id="CP096658">
    <property type="protein sequence ID" value="UPW00117.1"/>
    <property type="molecule type" value="Genomic_DNA"/>
</dbReference>
<sequence>MNARSAGVLLVVLGLALLAHPLYLFPHHGETAYSVTNVQQVGEQSPGETVAYDDLPPVARDRFEQALDREISDDVWTGEHAAAYEALSNHEYVRYRGEYYEYRLRGSGSLGMGGILRMALSTLAVILLVVGVFAARTDRYRPLTPRRTLWIPVGVFVALVATEYYDVLVGDAFEPQSYVLLPAMAAAFVSMSVVGSAVRDRGSLRPLVPVAPLVVAGTMYSVATGYGSADGGGAVAFALVTTPWFLLGYGLTAAQESAAWEPAPQDVANLEE</sequence>
<evidence type="ECO:0000313" key="3">
    <source>
        <dbReference type="EMBL" id="UPW00117.1"/>
    </source>
</evidence>
<feature type="transmembrane region" description="Helical" evidence="1">
    <location>
        <begin position="177"/>
        <end position="198"/>
    </location>
</feature>
<dbReference type="AlphaFoldDB" id="A0A8U0IGA9"/>
<evidence type="ECO:0000313" key="4">
    <source>
        <dbReference type="Proteomes" id="UP000830434"/>
    </source>
</evidence>
<dbReference type="RefSeq" id="WP_248654532.1">
    <property type="nucleotide sequence ID" value="NZ_CP096658.1"/>
</dbReference>
<feature type="domain" description="DUF7979" evidence="2">
    <location>
        <begin position="38"/>
        <end position="101"/>
    </location>
</feature>
<gene>
    <name evidence="3" type="ORF">M0R88_16580</name>
</gene>
<name>A0A8U0IGA9_9EURY</name>
<feature type="transmembrane region" description="Helical" evidence="1">
    <location>
        <begin position="210"/>
        <end position="229"/>
    </location>
</feature>
<dbReference type="InterPro" id="IPR058285">
    <property type="entry name" value="DUF7979"/>
</dbReference>
<feature type="transmembrane region" description="Helical" evidence="1">
    <location>
        <begin position="147"/>
        <end position="165"/>
    </location>
</feature>
<organism evidence="3 4">
    <name type="scientific">Halorussus gelatinilyticus</name>
    <dbReference type="NCBI Taxonomy" id="2937524"/>
    <lineage>
        <taxon>Archaea</taxon>
        <taxon>Methanobacteriati</taxon>
        <taxon>Methanobacteriota</taxon>
        <taxon>Stenosarchaea group</taxon>
        <taxon>Halobacteria</taxon>
        <taxon>Halobacteriales</taxon>
        <taxon>Haladaptataceae</taxon>
        <taxon>Halorussus</taxon>
    </lineage>
</organism>
<keyword evidence="1" id="KW-0472">Membrane</keyword>
<dbReference type="Pfam" id="PF25934">
    <property type="entry name" value="DUF7979"/>
    <property type="match status" value="1"/>
</dbReference>
<feature type="transmembrane region" description="Helical" evidence="1">
    <location>
        <begin position="115"/>
        <end position="135"/>
    </location>
</feature>
<feature type="transmembrane region" description="Helical" evidence="1">
    <location>
        <begin position="235"/>
        <end position="254"/>
    </location>
</feature>
<keyword evidence="1" id="KW-0812">Transmembrane</keyword>
<evidence type="ECO:0000259" key="2">
    <source>
        <dbReference type="Pfam" id="PF25934"/>
    </source>
</evidence>
<accession>A0A8U0IGA9</accession>
<keyword evidence="1" id="KW-1133">Transmembrane helix</keyword>